<gene>
    <name evidence="2" type="ORF">HOLleu_17484</name>
</gene>
<dbReference type="Pfam" id="PF18701">
    <property type="entry name" value="DUF5641"/>
    <property type="match status" value="1"/>
</dbReference>
<dbReference type="Proteomes" id="UP001152320">
    <property type="component" value="Chromosome 8"/>
</dbReference>
<comment type="caution">
    <text evidence="2">The sequence shown here is derived from an EMBL/GenBank/DDBJ whole genome shotgun (WGS) entry which is preliminary data.</text>
</comment>
<proteinExistence type="predicted"/>
<feature type="domain" description="DUF5641" evidence="1">
    <location>
        <begin position="33"/>
        <end position="78"/>
    </location>
</feature>
<name>A0A9Q1H8T5_HOLLE</name>
<dbReference type="EMBL" id="JAIZAY010000008">
    <property type="protein sequence ID" value="KAJ8036840.1"/>
    <property type="molecule type" value="Genomic_DNA"/>
</dbReference>
<keyword evidence="3" id="KW-1185">Reference proteome</keyword>
<protein>
    <recommendedName>
        <fullName evidence="1">DUF5641 domain-containing protein</fullName>
    </recommendedName>
</protein>
<dbReference type="OrthoDB" id="5984724at2759"/>
<accession>A0A9Q1H8T5</accession>
<organism evidence="2 3">
    <name type="scientific">Holothuria leucospilota</name>
    <name type="common">Black long sea cucumber</name>
    <name type="synonym">Mertensiothuria leucospilota</name>
    <dbReference type="NCBI Taxonomy" id="206669"/>
    <lineage>
        <taxon>Eukaryota</taxon>
        <taxon>Metazoa</taxon>
        <taxon>Echinodermata</taxon>
        <taxon>Eleutherozoa</taxon>
        <taxon>Echinozoa</taxon>
        <taxon>Holothuroidea</taxon>
        <taxon>Aspidochirotacea</taxon>
        <taxon>Aspidochirotida</taxon>
        <taxon>Holothuriidae</taxon>
        <taxon>Holothuria</taxon>
    </lineage>
</organism>
<dbReference type="AlphaFoldDB" id="A0A9Q1H8T5"/>
<reference evidence="2" key="1">
    <citation type="submission" date="2021-10" db="EMBL/GenBank/DDBJ databases">
        <title>Tropical sea cucumber genome reveals ecological adaptation and Cuvierian tubules defense mechanism.</title>
        <authorList>
            <person name="Chen T."/>
        </authorList>
    </citation>
    <scope>NUCLEOTIDE SEQUENCE</scope>
    <source>
        <strain evidence="2">Nanhai2018</strain>
        <tissue evidence="2">Muscle</tissue>
    </source>
</reference>
<evidence type="ECO:0000313" key="2">
    <source>
        <dbReference type="EMBL" id="KAJ8036840.1"/>
    </source>
</evidence>
<dbReference type="InterPro" id="IPR040676">
    <property type="entry name" value="DUF5641"/>
</dbReference>
<sequence>MVQEVKRGMRHLVNGLMFVEWETVFCQISVGEDRKRGSWKMAEDVKLYPGKDGLVRVIDVRFMDGMITSRPVTKLILLMKKLERSDIS</sequence>
<evidence type="ECO:0000259" key="1">
    <source>
        <dbReference type="Pfam" id="PF18701"/>
    </source>
</evidence>
<evidence type="ECO:0000313" key="3">
    <source>
        <dbReference type="Proteomes" id="UP001152320"/>
    </source>
</evidence>